<name>A0A8H6MGW5_9AGAR</name>
<evidence type="ECO:0000313" key="3">
    <source>
        <dbReference type="Proteomes" id="UP000521943"/>
    </source>
</evidence>
<evidence type="ECO:0000256" key="1">
    <source>
        <dbReference type="SAM" id="MobiDB-lite"/>
    </source>
</evidence>
<feature type="compositionally biased region" description="Basic and acidic residues" evidence="1">
    <location>
        <begin position="244"/>
        <end position="271"/>
    </location>
</feature>
<keyword evidence="3" id="KW-1185">Reference proteome</keyword>
<sequence>MIPPSERQRLSSLNAVILWVDSENCVVEICCQAERGVHAERDSENLGMCAHALQSRTRGMRPGKETSRKAVVITSSLLSVSKDRSLAQNWLQGASHLSAYAQTALFSSQSHAPLILSYIDQLIDPSMTPVRRVARDEVQILNSMGDLGLEDPGREIRTSHVARYIVYISGSYSVQLAYQNIPKYSLYMPVRGLAFLAPEFSINPSRSSLPPHPPFSRRACVQTALRPQLVLATYKYPSPLDGQPSERKFSAQKAKSESEEEDTHVKRVKDKERVGARAGRVLCGLR</sequence>
<proteinExistence type="predicted"/>
<dbReference type="Proteomes" id="UP000521943">
    <property type="component" value="Unassembled WGS sequence"/>
</dbReference>
<organism evidence="2 3">
    <name type="scientific">Ephemerocybe angulata</name>
    <dbReference type="NCBI Taxonomy" id="980116"/>
    <lineage>
        <taxon>Eukaryota</taxon>
        <taxon>Fungi</taxon>
        <taxon>Dikarya</taxon>
        <taxon>Basidiomycota</taxon>
        <taxon>Agaricomycotina</taxon>
        <taxon>Agaricomycetes</taxon>
        <taxon>Agaricomycetidae</taxon>
        <taxon>Agaricales</taxon>
        <taxon>Agaricineae</taxon>
        <taxon>Psathyrellaceae</taxon>
        <taxon>Ephemerocybe</taxon>
    </lineage>
</organism>
<accession>A0A8H6MGW5</accession>
<reference evidence="2 3" key="1">
    <citation type="submission" date="2020-07" db="EMBL/GenBank/DDBJ databases">
        <title>Comparative genomics of pyrophilous fungi reveals a link between fire events and developmental genes.</title>
        <authorList>
            <consortium name="DOE Joint Genome Institute"/>
            <person name="Steindorff A.S."/>
            <person name="Carver A."/>
            <person name="Calhoun S."/>
            <person name="Stillman K."/>
            <person name="Liu H."/>
            <person name="Lipzen A."/>
            <person name="Pangilinan J."/>
            <person name="Labutti K."/>
            <person name="Bruns T.D."/>
            <person name="Grigoriev I.V."/>
        </authorList>
    </citation>
    <scope>NUCLEOTIDE SEQUENCE [LARGE SCALE GENOMIC DNA]</scope>
    <source>
        <strain evidence="2 3">CBS 144469</strain>
    </source>
</reference>
<feature type="region of interest" description="Disordered" evidence="1">
    <location>
        <begin position="237"/>
        <end position="271"/>
    </location>
</feature>
<comment type="caution">
    <text evidence="2">The sequence shown here is derived from an EMBL/GenBank/DDBJ whole genome shotgun (WGS) entry which is preliminary data.</text>
</comment>
<dbReference type="EMBL" id="JACGCI010000002">
    <property type="protein sequence ID" value="KAF6765411.1"/>
    <property type="molecule type" value="Genomic_DNA"/>
</dbReference>
<gene>
    <name evidence="2" type="ORF">DFP72DRAFT_1039331</name>
</gene>
<evidence type="ECO:0000313" key="2">
    <source>
        <dbReference type="EMBL" id="KAF6765411.1"/>
    </source>
</evidence>
<protein>
    <submittedName>
        <fullName evidence="2">Uncharacterized protein</fullName>
    </submittedName>
</protein>
<dbReference type="AlphaFoldDB" id="A0A8H6MGW5"/>